<dbReference type="EnsemblMetazoa" id="CJA40720.1">
    <property type="protein sequence ID" value="CJA40720.1"/>
    <property type="gene ID" value="WBGene00216568"/>
</dbReference>
<protein>
    <submittedName>
        <fullName evidence="2">Uncharacterized protein</fullName>
    </submittedName>
</protein>
<evidence type="ECO:0000313" key="2">
    <source>
        <dbReference type="EnsemblMetazoa" id="CJA40720.1"/>
    </source>
</evidence>
<dbReference type="Proteomes" id="UP000005237">
    <property type="component" value="Unassembled WGS sequence"/>
</dbReference>
<reference evidence="3" key="1">
    <citation type="submission" date="2010-08" db="EMBL/GenBank/DDBJ databases">
        <authorList>
            <consortium name="Caenorhabditis japonica Sequencing Consortium"/>
            <person name="Wilson R.K."/>
        </authorList>
    </citation>
    <scope>NUCLEOTIDE SEQUENCE [LARGE SCALE GENOMIC DNA]</scope>
    <source>
        <strain evidence="3">DF5081</strain>
    </source>
</reference>
<name>A0A8R1EQV6_CAEJA</name>
<feature type="region of interest" description="Disordered" evidence="1">
    <location>
        <begin position="1"/>
        <end position="40"/>
    </location>
</feature>
<accession>A0A8R1EQV6</accession>
<proteinExistence type="predicted"/>
<dbReference type="AlphaFoldDB" id="A0A8R1EQV6"/>
<evidence type="ECO:0000256" key="1">
    <source>
        <dbReference type="SAM" id="MobiDB-lite"/>
    </source>
</evidence>
<reference evidence="2" key="2">
    <citation type="submission" date="2022-06" db="UniProtKB">
        <authorList>
            <consortium name="EnsemblMetazoa"/>
        </authorList>
    </citation>
    <scope>IDENTIFICATION</scope>
    <source>
        <strain evidence="2">DF5081</strain>
    </source>
</reference>
<keyword evidence="3" id="KW-1185">Reference proteome</keyword>
<evidence type="ECO:0000313" key="3">
    <source>
        <dbReference type="Proteomes" id="UP000005237"/>
    </source>
</evidence>
<sequence>MDIRPISYAPQNRRRHRSGRQQPQYGKPNESRIGRMNTNKTKVTRNKFASKSPVNVTHKNATTCIEEVNEYVYLGRLLNQNNDTVILLNTL</sequence>
<organism evidence="2 3">
    <name type="scientific">Caenorhabditis japonica</name>
    <dbReference type="NCBI Taxonomy" id="281687"/>
    <lineage>
        <taxon>Eukaryota</taxon>
        <taxon>Metazoa</taxon>
        <taxon>Ecdysozoa</taxon>
        <taxon>Nematoda</taxon>
        <taxon>Chromadorea</taxon>
        <taxon>Rhabditida</taxon>
        <taxon>Rhabditina</taxon>
        <taxon>Rhabditomorpha</taxon>
        <taxon>Rhabditoidea</taxon>
        <taxon>Rhabditidae</taxon>
        <taxon>Peloderinae</taxon>
        <taxon>Caenorhabditis</taxon>
    </lineage>
</organism>